<evidence type="ECO:0000313" key="2">
    <source>
        <dbReference type="EMBL" id="CAD6333641.1"/>
    </source>
</evidence>
<dbReference type="Proteomes" id="UP000604825">
    <property type="component" value="Unassembled WGS sequence"/>
</dbReference>
<feature type="region of interest" description="Disordered" evidence="1">
    <location>
        <begin position="278"/>
        <end position="299"/>
    </location>
</feature>
<dbReference type="OrthoDB" id="747893at2759"/>
<dbReference type="AlphaFoldDB" id="A0A811RWV6"/>
<feature type="region of interest" description="Disordered" evidence="1">
    <location>
        <begin position="31"/>
        <end position="112"/>
    </location>
</feature>
<organism evidence="2 3">
    <name type="scientific">Miscanthus lutarioriparius</name>
    <dbReference type="NCBI Taxonomy" id="422564"/>
    <lineage>
        <taxon>Eukaryota</taxon>
        <taxon>Viridiplantae</taxon>
        <taxon>Streptophyta</taxon>
        <taxon>Embryophyta</taxon>
        <taxon>Tracheophyta</taxon>
        <taxon>Spermatophyta</taxon>
        <taxon>Magnoliopsida</taxon>
        <taxon>Liliopsida</taxon>
        <taxon>Poales</taxon>
        <taxon>Poaceae</taxon>
        <taxon>PACMAD clade</taxon>
        <taxon>Panicoideae</taxon>
        <taxon>Andropogonodae</taxon>
        <taxon>Andropogoneae</taxon>
        <taxon>Saccharinae</taxon>
        <taxon>Miscanthus</taxon>
    </lineage>
</organism>
<accession>A0A811RWV6</accession>
<proteinExistence type="predicted"/>
<dbReference type="EMBL" id="CAJGYO010000017">
    <property type="protein sequence ID" value="CAD6333641.1"/>
    <property type="molecule type" value="Genomic_DNA"/>
</dbReference>
<reference evidence="2" key="1">
    <citation type="submission" date="2020-10" db="EMBL/GenBank/DDBJ databases">
        <authorList>
            <person name="Han B."/>
            <person name="Lu T."/>
            <person name="Zhao Q."/>
            <person name="Huang X."/>
            <person name="Zhao Y."/>
        </authorList>
    </citation>
    <scope>NUCLEOTIDE SEQUENCE</scope>
</reference>
<sequence>MSTTECSDLGEEFWLPEEFLDDDFFSEEEKAAVAARSESDEEDSLAGLSRRLAGLLGNDGERKPPTAAKAEVTVGSPQSTLCGLPKSGQESPNGGASKGTSPPSSPLEQKPADPWDLLYEAAGQVARMRAAISIPVPANNAYAFNGGQSGFAPPARKSSLPPIAPPSAKVPAGGAHYPPFAHLVSQRQMQAAQFHLLKQQQLLKLQRERQQLAASAAWSARQGASAKPVGCGGGGGDAPLGLHPAAWPPLQKPQQHAPAPPALGMRAVFLTPPGAKRERNGTGVFLPRPAGAPAEPKRKTGCSTVLVPVRVVQALNLNLEDLGAQPRYPGGFVLDHDALITRSNAMLASQKRCAAAPVAAAPALCHSS</sequence>
<gene>
    <name evidence="2" type="ORF">NCGR_LOCUS57739</name>
</gene>
<evidence type="ECO:0000313" key="3">
    <source>
        <dbReference type="Proteomes" id="UP000604825"/>
    </source>
</evidence>
<evidence type="ECO:0000256" key="1">
    <source>
        <dbReference type="SAM" id="MobiDB-lite"/>
    </source>
</evidence>
<feature type="compositionally biased region" description="Polar residues" evidence="1">
    <location>
        <begin position="88"/>
        <end position="102"/>
    </location>
</feature>
<keyword evidence="3" id="KW-1185">Reference proteome</keyword>
<feature type="compositionally biased region" description="Low complexity" evidence="1">
    <location>
        <begin position="45"/>
        <end position="56"/>
    </location>
</feature>
<comment type="caution">
    <text evidence="2">The sequence shown here is derived from an EMBL/GenBank/DDBJ whole genome shotgun (WGS) entry which is preliminary data.</text>
</comment>
<protein>
    <submittedName>
        <fullName evidence="2">Uncharacterized protein</fullName>
    </submittedName>
</protein>
<name>A0A811RWV6_9POAL</name>
<dbReference type="PANTHER" id="PTHR33356:SF12">
    <property type="entry name" value="ATAXIN-2 C-TERMINAL DOMAIN-CONTAINING PROTEIN"/>
    <property type="match status" value="1"/>
</dbReference>
<dbReference type="PANTHER" id="PTHR33356">
    <property type="entry name" value="TIP41-LIKE PROTEIN"/>
    <property type="match status" value="1"/>
</dbReference>